<name>A0ABW2G8Y7_9ACTN</name>
<keyword evidence="1" id="KW-0812">Transmembrane</keyword>
<evidence type="ECO:0000256" key="1">
    <source>
        <dbReference type="SAM" id="Phobius"/>
    </source>
</evidence>
<keyword evidence="3" id="KW-1185">Reference proteome</keyword>
<accession>A0ABW2G8Y7</accession>
<sequence>MDLKTVIPIALPAGFALFPALIALVYGREIRRRGRIRREGLSAPGRCLARVHRRTSHFGDERAELRHRIGFTDARGQWTEFQEESSLSLREGDAVTVYYLAADPRATATTDQYGLAGPRAIVAVLLLVSAAATLFLVRALS</sequence>
<gene>
    <name evidence="2" type="ORF">ACFQLX_03485</name>
</gene>
<dbReference type="EMBL" id="JBHSZO010000004">
    <property type="protein sequence ID" value="MFC7217238.1"/>
    <property type="molecule type" value="Genomic_DNA"/>
</dbReference>
<evidence type="ECO:0000313" key="2">
    <source>
        <dbReference type="EMBL" id="MFC7217238.1"/>
    </source>
</evidence>
<feature type="transmembrane region" description="Helical" evidence="1">
    <location>
        <begin position="6"/>
        <end position="27"/>
    </location>
</feature>
<keyword evidence="1" id="KW-1133">Transmembrane helix</keyword>
<evidence type="ECO:0000313" key="3">
    <source>
        <dbReference type="Proteomes" id="UP001596413"/>
    </source>
</evidence>
<comment type="caution">
    <text evidence="2">The sequence shown here is derived from an EMBL/GenBank/DDBJ whole genome shotgun (WGS) entry which is preliminary data.</text>
</comment>
<dbReference type="Proteomes" id="UP001596413">
    <property type="component" value="Unassembled WGS sequence"/>
</dbReference>
<keyword evidence="1" id="KW-0472">Membrane</keyword>
<proteinExistence type="predicted"/>
<feature type="transmembrane region" description="Helical" evidence="1">
    <location>
        <begin position="120"/>
        <end position="140"/>
    </location>
</feature>
<reference evidence="3" key="1">
    <citation type="journal article" date="2019" name="Int. J. Syst. Evol. Microbiol.">
        <title>The Global Catalogue of Microorganisms (GCM) 10K type strain sequencing project: providing services to taxonomists for standard genome sequencing and annotation.</title>
        <authorList>
            <consortium name="The Broad Institute Genomics Platform"/>
            <consortium name="The Broad Institute Genome Sequencing Center for Infectious Disease"/>
            <person name="Wu L."/>
            <person name="Ma J."/>
        </authorList>
    </citation>
    <scope>NUCLEOTIDE SEQUENCE [LARGE SCALE GENOMIC DNA]</scope>
    <source>
        <strain evidence="3">CGMCC 1.13681</strain>
    </source>
</reference>
<dbReference type="RefSeq" id="WP_386411774.1">
    <property type="nucleotide sequence ID" value="NZ_JBHSZO010000004.1"/>
</dbReference>
<protein>
    <submittedName>
        <fullName evidence="2">DUF3592 domain-containing protein</fullName>
    </submittedName>
</protein>
<organism evidence="2 3">
    <name type="scientific">Streptomyces polyrhachis</name>
    <dbReference type="NCBI Taxonomy" id="1282885"/>
    <lineage>
        <taxon>Bacteria</taxon>
        <taxon>Bacillati</taxon>
        <taxon>Actinomycetota</taxon>
        <taxon>Actinomycetes</taxon>
        <taxon>Kitasatosporales</taxon>
        <taxon>Streptomycetaceae</taxon>
        <taxon>Streptomyces</taxon>
    </lineage>
</organism>